<name>X0TS24_9ZZZZ</name>
<reference evidence="2" key="1">
    <citation type="journal article" date="2014" name="Front. Microbiol.">
        <title>High frequency of phylogenetically diverse reductive dehalogenase-homologous genes in deep subseafloor sedimentary metagenomes.</title>
        <authorList>
            <person name="Kawai M."/>
            <person name="Futagami T."/>
            <person name="Toyoda A."/>
            <person name="Takaki Y."/>
            <person name="Nishi S."/>
            <person name="Hori S."/>
            <person name="Arai W."/>
            <person name="Tsubouchi T."/>
            <person name="Morono Y."/>
            <person name="Uchiyama I."/>
            <person name="Ito T."/>
            <person name="Fujiyama A."/>
            <person name="Inagaki F."/>
            <person name="Takami H."/>
        </authorList>
    </citation>
    <scope>NUCLEOTIDE SEQUENCE</scope>
    <source>
        <strain evidence="2">Expedition CK06-06</strain>
    </source>
</reference>
<sequence>VRVFIKSIGRYTILSDTIEHKVKLDPFVYKKNGKVFWQDRKLDKFRDGIYGLAIDVGTTTLVSQVIDLESGKRIVTFADKNPQASFGDDVISRIDYT</sequence>
<proteinExistence type="predicted"/>
<accession>X0TS24</accession>
<dbReference type="Pfam" id="PF17651">
    <property type="entry name" value="Raco_middle"/>
    <property type="match status" value="1"/>
</dbReference>
<feature type="domain" description="RACo-like middle region" evidence="1">
    <location>
        <begin position="50"/>
        <end position="97"/>
    </location>
</feature>
<dbReference type="Gene3D" id="3.30.420.480">
    <property type="entry name" value="Domain of unknown function (DUF4445)"/>
    <property type="match status" value="1"/>
</dbReference>
<gene>
    <name evidence="2" type="ORF">S01H1_24017</name>
</gene>
<evidence type="ECO:0000313" key="2">
    <source>
        <dbReference type="EMBL" id="GAF89981.1"/>
    </source>
</evidence>
<dbReference type="AlphaFoldDB" id="X0TS24"/>
<protein>
    <recommendedName>
        <fullName evidence="1">RACo-like middle region domain-containing protein</fullName>
    </recommendedName>
</protein>
<dbReference type="EMBL" id="BARS01014096">
    <property type="protein sequence ID" value="GAF89981.1"/>
    <property type="molecule type" value="Genomic_DNA"/>
</dbReference>
<organism evidence="2">
    <name type="scientific">marine sediment metagenome</name>
    <dbReference type="NCBI Taxonomy" id="412755"/>
    <lineage>
        <taxon>unclassified sequences</taxon>
        <taxon>metagenomes</taxon>
        <taxon>ecological metagenomes</taxon>
    </lineage>
</organism>
<dbReference type="InterPro" id="IPR052911">
    <property type="entry name" value="Corrinoid_activation_enz"/>
</dbReference>
<comment type="caution">
    <text evidence="2">The sequence shown here is derived from an EMBL/GenBank/DDBJ whole genome shotgun (WGS) entry which is preliminary data.</text>
</comment>
<dbReference type="InterPro" id="IPR041414">
    <property type="entry name" value="Raco-like_middle"/>
</dbReference>
<dbReference type="PANTHER" id="PTHR42895">
    <property type="entry name" value="IRON-SULFUR CLUSTER-BINDING PROTEIN-RELATED"/>
    <property type="match status" value="1"/>
</dbReference>
<feature type="non-terminal residue" evidence="2">
    <location>
        <position position="97"/>
    </location>
</feature>
<evidence type="ECO:0000259" key="1">
    <source>
        <dbReference type="Pfam" id="PF17651"/>
    </source>
</evidence>
<dbReference type="PANTHER" id="PTHR42895:SF2">
    <property type="entry name" value="IRON-SULFUR CLUSTER PROTEIN"/>
    <property type="match status" value="1"/>
</dbReference>
<dbReference type="InterPro" id="IPR042259">
    <property type="entry name" value="Raco-like_middle_sf"/>
</dbReference>
<feature type="non-terminal residue" evidence="2">
    <location>
        <position position="1"/>
    </location>
</feature>